<dbReference type="AlphaFoldDB" id="A0A0A9Y9R1"/>
<reference evidence="2" key="1">
    <citation type="journal article" date="2014" name="PLoS ONE">
        <title>Transcriptome-Based Identification of ABC Transporters in the Western Tarnished Plant Bug Lygus hesperus.</title>
        <authorList>
            <person name="Hull J.J."/>
            <person name="Chaney K."/>
            <person name="Geib S.M."/>
            <person name="Fabrick J.A."/>
            <person name="Brent C.S."/>
            <person name="Walsh D."/>
            <person name="Lavine L.C."/>
        </authorList>
    </citation>
    <scope>NUCLEOTIDE SEQUENCE</scope>
</reference>
<evidence type="ECO:0000313" key="2">
    <source>
        <dbReference type="EMBL" id="JAG28356.1"/>
    </source>
</evidence>
<accession>A0A0A9Y9R1</accession>
<organism evidence="2">
    <name type="scientific">Lygus hesperus</name>
    <name type="common">Western plant bug</name>
    <dbReference type="NCBI Taxonomy" id="30085"/>
    <lineage>
        <taxon>Eukaryota</taxon>
        <taxon>Metazoa</taxon>
        <taxon>Ecdysozoa</taxon>
        <taxon>Arthropoda</taxon>
        <taxon>Hexapoda</taxon>
        <taxon>Insecta</taxon>
        <taxon>Pterygota</taxon>
        <taxon>Neoptera</taxon>
        <taxon>Paraneoptera</taxon>
        <taxon>Hemiptera</taxon>
        <taxon>Heteroptera</taxon>
        <taxon>Panheteroptera</taxon>
        <taxon>Cimicomorpha</taxon>
        <taxon>Miridae</taxon>
        <taxon>Mirini</taxon>
        <taxon>Lygus</taxon>
    </lineage>
</organism>
<name>A0A0A9Y9R1_LYGHE</name>
<feature type="non-terminal residue" evidence="2">
    <location>
        <position position="1"/>
    </location>
</feature>
<protein>
    <submittedName>
        <fullName evidence="2">Initiation-control protein yabA</fullName>
    </submittedName>
</protein>
<keyword evidence="1" id="KW-0175">Coiled coil</keyword>
<reference evidence="2" key="2">
    <citation type="submission" date="2014-07" db="EMBL/GenBank/DDBJ databases">
        <authorList>
            <person name="Hull J."/>
        </authorList>
    </citation>
    <scope>NUCLEOTIDE SEQUENCE</scope>
</reference>
<dbReference type="EMBL" id="GBHO01015248">
    <property type="protein sequence ID" value="JAG28356.1"/>
    <property type="molecule type" value="Transcribed_RNA"/>
</dbReference>
<evidence type="ECO:0000256" key="1">
    <source>
        <dbReference type="SAM" id="Coils"/>
    </source>
</evidence>
<feature type="non-terminal residue" evidence="2">
    <location>
        <position position="106"/>
    </location>
</feature>
<sequence>WYKNIIQDLDLIKTDMTSIKKENSSLRAENKTLREQIGKLQELCKQKTDVSSTQLTLAALTAEVNELKSAAASNVFQRSSIFDYNTQPSEQSDKIPKYIEQEIEKA</sequence>
<feature type="coiled-coil region" evidence="1">
    <location>
        <begin position="16"/>
        <end position="43"/>
    </location>
</feature>
<proteinExistence type="predicted"/>
<gene>
    <name evidence="2" type="ORF">CM83_104897</name>
</gene>